<comment type="similarity">
    <text evidence="4">Belongs to the Nudix hydrolase family.</text>
</comment>
<dbReference type="PRINTS" id="PR00502">
    <property type="entry name" value="NUDIXFAMILY"/>
</dbReference>
<sequence length="194" mass="21216">MSLYTAPFVYCPMCAHPLQESIIDHQPRSKCPQCSYVDWGSYSLGVGGVVWNGEKILLVQRAYNPGKGVWTIPGGYVNQGESIGTAIVREILEETGIHTKPLSIIAVRDRPSDSPSQKHDTYIIFQMSLLGGILHAQPEEVSNLGFFSLAECKNLQIASLTLSVIEASRTFSQGLVLNTTVNLIGTSSTLYQIK</sequence>
<keyword evidence="7" id="KW-1185">Reference proteome</keyword>
<comment type="cofactor">
    <cofactor evidence="1">
        <name>Mg(2+)</name>
        <dbReference type="ChEBI" id="CHEBI:18420"/>
    </cofactor>
</comment>
<evidence type="ECO:0000313" key="7">
    <source>
        <dbReference type="Proteomes" id="UP000006346"/>
    </source>
</evidence>
<dbReference type="RefSeq" id="WP_014182748.1">
    <property type="nucleotide sequence ID" value="NC_016584.1"/>
</dbReference>
<dbReference type="InterPro" id="IPR020084">
    <property type="entry name" value="NUDIX_hydrolase_CS"/>
</dbReference>
<dbReference type="PROSITE" id="PS00893">
    <property type="entry name" value="NUDIX_BOX"/>
    <property type="match status" value="1"/>
</dbReference>
<keyword evidence="3" id="KW-0460">Magnesium</keyword>
<dbReference type="SUPFAM" id="SSF55811">
    <property type="entry name" value="Nudix"/>
    <property type="match status" value="1"/>
</dbReference>
<evidence type="ECO:0000256" key="3">
    <source>
        <dbReference type="ARBA" id="ARBA00022842"/>
    </source>
</evidence>
<evidence type="ECO:0000313" key="6">
    <source>
        <dbReference type="EMBL" id="AET65919.1"/>
    </source>
</evidence>
<dbReference type="InterPro" id="IPR020476">
    <property type="entry name" value="Nudix_hydrolase"/>
</dbReference>
<dbReference type="Pfam" id="PF00293">
    <property type="entry name" value="NUDIX"/>
    <property type="match status" value="1"/>
</dbReference>
<dbReference type="STRING" id="768706.Desor_0200"/>
<dbReference type="HOGENOM" id="CLU_037162_16_2_9"/>
<feature type="domain" description="Nudix hydrolase" evidence="5">
    <location>
        <begin position="41"/>
        <end position="170"/>
    </location>
</feature>
<dbReference type="Gene3D" id="3.90.79.10">
    <property type="entry name" value="Nucleoside Triphosphate Pyrophosphohydrolase"/>
    <property type="match status" value="1"/>
</dbReference>
<dbReference type="eggNOG" id="COG1051">
    <property type="taxonomic scope" value="Bacteria"/>
</dbReference>
<dbReference type="InterPro" id="IPR029401">
    <property type="entry name" value="Nudix_N"/>
</dbReference>
<accession>G7W7K0</accession>
<protein>
    <submittedName>
        <fullName evidence="6">ADP-ribose pyrophosphatase</fullName>
    </submittedName>
</protein>
<dbReference type="PANTHER" id="PTHR43222">
    <property type="entry name" value="NUDIX HYDROLASE 23"/>
    <property type="match status" value="1"/>
</dbReference>
<evidence type="ECO:0000256" key="4">
    <source>
        <dbReference type="RuleBase" id="RU003476"/>
    </source>
</evidence>
<dbReference type="Proteomes" id="UP000006346">
    <property type="component" value="Chromosome"/>
</dbReference>
<reference evidence="6 7" key="2">
    <citation type="journal article" date="2012" name="J. Bacteriol.">
        <title>Complete genome sequences of Desulfosporosinus orientis DSM765T, Desulfosporosinus youngiae DSM17734T, Desulfosporosinus meridiei DSM13257T, and Desulfosporosinus acidiphilus DSM22704T.</title>
        <authorList>
            <person name="Pester M."/>
            <person name="Brambilla E."/>
            <person name="Alazard D."/>
            <person name="Rattei T."/>
            <person name="Weinmaier T."/>
            <person name="Han J."/>
            <person name="Lucas S."/>
            <person name="Lapidus A."/>
            <person name="Cheng J.F."/>
            <person name="Goodwin L."/>
            <person name="Pitluck S."/>
            <person name="Peters L."/>
            <person name="Ovchinnikova G."/>
            <person name="Teshima H."/>
            <person name="Detter J.C."/>
            <person name="Han C.S."/>
            <person name="Tapia R."/>
            <person name="Land M.L."/>
            <person name="Hauser L."/>
            <person name="Kyrpides N.C."/>
            <person name="Ivanova N.N."/>
            <person name="Pagani I."/>
            <person name="Huntmann M."/>
            <person name="Wei C.L."/>
            <person name="Davenport K.W."/>
            <person name="Daligault H."/>
            <person name="Chain P.S."/>
            <person name="Chen A."/>
            <person name="Mavromatis K."/>
            <person name="Markowitz V."/>
            <person name="Szeto E."/>
            <person name="Mikhailova N."/>
            <person name="Pati A."/>
            <person name="Wagner M."/>
            <person name="Woyke T."/>
            <person name="Ollivier B."/>
            <person name="Klenk H.P."/>
            <person name="Spring S."/>
            <person name="Loy A."/>
        </authorList>
    </citation>
    <scope>NUCLEOTIDE SEQUENCE [LARGE SCALE GENOMIC DNA]</scope>
    <source>
        <strain evidence="7">ATCC 19365 / DSM 765 / NCIMB 8382 / VKM B-1628</strain>
    </source>
</reference>
<dbReference type="Pfam" id="PF14803">
    <property type="entry name" value="Zn_ribbon_Nudix"/>
    <property type="match status" value="1"/>
</dbReference>
<dbReference type="OrthoDB" id="9786141at2"/>
<dbReference type="InterPro" id="IPR015797">
    <property type="entry name" value="NUDIX_hydrolase-like_dom_sf"/>
</dbReference>
<dbReference type="KEGG" id="dor:Desor_0200"/>
<name>G7W7K0_DESOD</name>
<dbReference type="PANTHER" id="PTHR43222:SF2">
    <property type="entry name" value="NUDIX HYDROLASE 23, CHLOROPLASTIC"/>
    <property type="match status" value="1"/>
</dbReference>
<dbReference type="PROSITE" id="PS51462">
    <property type="entry name" value="NUDIX"/>
    <property type="match status" value="1"/>
</dbReference>
<dbReference type="EMBL" id="CP003108">
    <property type="protein sequence ID" value="AET65919.1"/>
    <property type="molecule type" value="Genomic_DNA"/>
</dbReference>
<dbReference type="AlphaFoldDB" id="G7W7K0"/>
<organism evidence="6 7">
    <name type="scientific">Desulfosporosinus orientis (strain ATCC 19365 / DSM 765 / NCIMB 8382 / VKM B-1628 / Singapore I)</name>
    <name type="common">Desulfotomaculum orientis</name>
    <dbReference type="NCBI Taxonomy" id="768706"/>
    <lineage>
        <taxon>Bacteria</taxon>
        <taxon>Bacillati</taxon>
        <taxon>Bacillota</taxon>
        <taxon>Clostridia</taxon>
        <taxon>Eubacteriales</taxon>
        <taxon>Desulfitobacteriaceae</taxon>
        <taxon>Desulfosporosinus</taxon>
    </lineage>
</organism>
<dbReference type="GO" id="GO:0016787">
    <property type="term" value="F:hydrolase activity"/>
    <property type="evidence" value="ECO:0007669"/>
    <property type="project" value="UniProtKB-KW"/>
</dbReference>
<proteinExistence type="inferred from homology"/>
<reference evidence="7" key="1">
    <citation type="submission" date="2011-11" db="EMBL/GenBank/DDBJ databases">
        <title>Complete sequence of Desulfosporosinus orientis DSM 765.</title>
        <authorList>
            <person name="Lucas S."/>
            <person name="Han J."/>
            <person name="Lapidus A."/>
            <person name="Cheng J.-F."/>
            <person name="Goodwin L."/>
            <person name="Pitluck S."/>
            <person name="Peters L."/>
            <person name="Ovchinnikova G."/>
            <person name="Teshima H."/>
            <person name="Detter J.C."/>
            <person name="Han C."/>
            <person name="Tapia R."/>
            <person name="Land M."/>
            <person name="Hauser L."/>
            <person name="Kyrpides N."/>
            <person name="Ivanova N."/>
            <person name="Pagani I."/>
            <person name="Pester M."/>
            <person name="Spring S."/>
            <person name="Ollivier B."/>
            <person name="Rattei T."/>
            <person name="Klenk H.-P."/>
            <person name="Wagner M."/>
            <person name="Loy A."/>
            <person name="Woyke T."/>
        </authorList>
    </citation>
    <scope>NUCLEOTIDE SEQUENCE [LARGE SCALE GENOMIC DNA]</scope>
    <source>
        <strain evidence="7">ATCC 19365 / DSM 765 / NCIMB 8382 / VKM B-1628</strain>
    </source>
</reference>
<gene>
    <name evidence="6" type="ordered locus">Desor_0200</name>
</gene>
<dbReference type="CDD" id="cd04691">
    <property type="entry name" value="NUDIX_ADPRase"/>
    <property type="match status" value="1"/>
</dbReference>
<evidence type="ECO:0000256" key="2">
    <source>
        <dbReference type="ARBA" id="ARBA00022801"/>
    </source>
</evidence>
<keyword evidence="2 4" id="KW-0378">Hydrolase</keyword>
<dbReference type="PATRIC" id="fig|768706.3.peg.160"/>
<dbReference type="InterPro" id="IPR000086">
    <property type="entry name" value="NUDIX_hydrolase_dom"/>
</dbReference>
<evidence type="ECO:0000259" key="5">
    <source>
        <dbReference type="PROSITE" id="PS51462"/>
    </source>
</evidence>
<evidence type="ECO:0000256" key="1">
    <source>
        <dbReference type="ARBA" id="ARBA00001946"/>
    </source>
</evidence>